<keyword evidence="1" id="KW-0472">Membrane</keyword>
<dbReference type="Proteomes" id="UP001604277">
    <property type="component" value="Unassembled WGS sequence"/>
</dbReference>
<evidence type="ECO:0000313" key="3">
    <source>
        <dbReference type="EMBL" id="KAL2496088.1"/>
    </source>
</evidence>
<proteinExistence type="predicted"/>
<feature type="domain" description="DUF4220" evidence="2">
    <location>
        <begin position="53"/>
        <end position="399"/>
    </location>
</feature>
<organism evidence="3 4">
    <name type="scientific">Forsythia ovata</name>
    <dbReference type="NCBI Taxonomy" id="205694"/>
    <lineage>
        <taxon>Eukaryota</taxon>
        <taxon>Viridiplantae</taxon>
        <taxon>Streptophyta</taxon>
        <taxon>Embryophyta</taxon>
        <taxon>Tracheophyta</taxon>
        <taxon>Spermatophyta</taxon>
        <taxon>Magnoliopsida</taxon>
        <taxon>eudicotyledons</taxon>
        <taxon>Gunneridae</taxon>
        <taxon>Pentapetalae</taxon>
        <taxon>asterids</taxon>
        <taxon>lamiids</taxon>
        <taxon>Lamiales</taxon>
        <taxon>Oleaceae</taxon>
        <taxon>Forsythieae</taxon>
        <taxon>Forsythia</taxon>
    </lineage>
</organism>
<feature type="transmembrane region" description="Helical" evidence="1">
    <location>
        <begin position="140"/>
        <end position="158"/>
    </location>
</feature>
<accession>A0ABD1S8B8</accession>
<comment type="caution">
    <text evidence="3">The sequence shown here is derived from an EMBL/GenBank/DDBJ whole genome shotgun (WGS) entry which is preliminary data.</text>
</comment>
<keyword evidence="4" id="KW-1185">Reference proteome</keyword>
<reference evidence="4" key="1">
    <citation type="submission" date="2024-07" db="EMBL/GenBank/DDBJ databases">
        <title>Two chromosome-level genome assemblies of Korean endemic species Abeliophyllum distichum and Forsythia ovata (Oleaceae).</title>
        <authorList>
            <person name="Jang H."/>
        </authorList>
    </citation>
    <scope>NUCLEOTIDE SEQUENCE [LARGE SCALE GENOMIC DNA]</scope>
</reference>
<evidence type="ECO:0000259" key="2">
    <source>
        <dbReference type="Pfam" id="PF13968"/>
    </source>
</evidence>
<feature type="transmembrane region" description="Helical" evidence="1">
    <location>
        <begin position="44"/>
        <end position="70"/>
    </location>
</feature>
<name>A0ABD1S8B8_9LAMI</name>
<dbReference type="PANTHER" id="PTHR31325">
    <property type="entry name" value="OS01G0798800 PROTEIN-RELATED"/>
    <property type="match status" value="1"/>
</dbReference>
<feature type="transmembrane region" description="Helical" evidence="1">
    <location>
        <begin position="17"/>
        <end position="37"/>
    </location>
</feature>
<dbReference type="InterPro" id="IPR025315">
    <property type="entry name" value="DUF4220"/>
</dbReference>
<dbReference type="InterPro" id="IPR007658">
    <property type="entry name" value="DUF594"/>
</dbReference>
<protein>
    <recommendedName>
        <fullName evidence="2">DUF4220 domain-containing protein</fullName>
    </recommendedName>
</protein>
<keyword evidence="1" id="KW-1133">Transmembrane helix</keyword>
<dbReference type="Pfam" id="PF13968">
    <property type="entry name" value="DUF4220"/>
    <property type="match status" value="1"/>
</dbReference>
<dbReference type="EMBL" id="JBFOLJ010000011">
    <property type="protein sequence ID" value="KAL2496088.1"/>
    <property type="molecule type" value="Genomic_DNA"/>
</dbReference>
<evidence type="ECO:0000313" key="4">
    <source>
        <dbReference type="Proteomes" id="UP001604277"/>
    </source>
</evidence>
<dbReference type="Pfam" id="PF04578">
    <property type="entry name" value="DUF594"/>
    <property type="match status" value="1"/>
</dbReference>
<dbReference type="AlphaFoldDB" id="A0ABD1S8B8"/>
<sequence length="733" mass="84562">MAIYVIPKRLQRVWETWNIRGAVLASLCLQILLIFLAPSRKRAGGYLITIIIWSAYLLADSVATYAVGLISNNQGDKCDKIRVDDALSAFWAPFLLLHLGGPDSITAFSLEDNELWIRHLFGLIVELIMVTYVFTQAIPFDFWLPTILVLLAGIIKYAERTRALYLACFANFKDSMRPKPDAGPNYAQLMEEHSSMKEAQLPVTFVIANEPGHIAKSSEQKKYKEKDETTKEIEILRDGFKFYKVFRGLVVDHMFSFHERNESREFFFQLKARDAFRIMEVELNFMYDALFTKMATVHEGYFGYIFRFICTALIVATLMLFQSHHKPNMHRFDIAITYSLLIGAIILDLVALIKLIFSDWTIALLKFPKALLPIYKIHKSISFRGRWSKSMAQHNLISYCLKRRFKWLDSVVDYFGLKEIFEELMYKEFMSVKDDLKEFIFDELTEKANEATDTISAKEIYSSRGDRAVLHYTCRPSIVASVGENVEFDESVLMWHIATDLLYFDNPDPEEADNSSHVDRKNHKKCCKILSNYILCLREPRSTDPEEAHNSSPVDTKKQRKFCKILSDYMLYLLVMRPSLMSAVAGISQIRFQDTCEEAKKFFHRRETIVKKQEEACKQLLSVDTAVKPVEIKGDRSKSVLFEACMLAKELKTFNDRKMWEMMSKVWVELLCFGASHCRGNAHAQRLSKGGELATFVWLLMAHFGLGDQFRIQAGHARAKLITDTTISQETDK</sequence>
<feature type="transmembrane region" description="Helical" evidence="1">
    <location>
        <begin position="301"/>
        <end position="322"/>
    </location>
</feature>
<gene>
    <name evidence="3" type="ORF">Fot_39845</name>
</gene>
<feature type="transmembrane region" description="Helical" evidence="1">
    <location>
        <begin position="115"/>
        <end position="134"/>
    </location>
</feature>
<feature type="transmembrane region" description="Helical" evidence="1">
    <location>
        <begin position="334"/>
        <end position="357"/>
    </location>
</feature>
<keyword evidence="1" id="KW-0812">Transmembrane</keyword>
<evidence type="ECO:0000256" key="1">
    <source>
        <dbReference type="SAM" id="Phobius"/>
    </source>
</evidence>